<accession>A0ABR0FTB2</accession>
<organism evidence="2 3">
    <name type="scientific">Podospora bellae-mahoneyi</name>
    <dbReference type="NCBI Taxonomy" id="2093777"/>
    <lineage>
        <taxon>Eukaryota</taxon>
        <taxon>Fungi</taxon>
        <taxon>Dikarya</taxon>
        <taxon>Ascomycota</taxon>
        <taxon>Pezizomycotina</taxon>
        <taxon>Sordariomycetes</taxon>
        <taxon>Sordariomycetidae</taxon>
        <taxon>Sordariales</taxon>
        <taxon>Podosporaceae</taxon>
        <taxon>Podospora</taxon>
    </lineage>
</organism>
<dbReference type="GeneID" id="87891295"/>
<keyword evidence="1" id="KW-1133">Transmembrane helix</keyword>
<comment type="caution">
    <text evidence="2">The sequence shown here is derived from an EMBL/GenBank/DDBJ whole genome shotgun (WGS) entry which is preliminary data.</text>
</comment>
<proteinExistence type="predicted"/>
<name>A0ABR0FTB2_9PEZI</name>
<keyword evidence="3" id="KW-1185">Reference proteome</keyword>
<evidence type="ECO:0000256" key="1">
    <source>
        <dbReference type="SAM" id="Phobius"/>
    </source>
</evidence>
<dbReference type="EMBL" id="JAFFGZ010000002">
    <property type="protein sequence ID" value="KAK4647205.1"/>
    <property type="molecule type" value="Genomic_DNA"/>
</dbReference>
<gene>
    <name evidence="2" type="ORF">QC761_0026940</name>
</gene>
<reference evidence="2 3" key="1">
    <citation type="journal article" date="2023" name="bioRxiv">
        <title>High-quality genome assemblies of four members of thePodospora anserinaspecies complex.</title>
        <authorList>
            <person name="Ament-Velasquez S.L."/>
            <person name="Vogan A.A."/>
            <person name="Wallerman O."/>
            <person name="Hartmann F."/>
            <person name="Gautier V."/>
            <person name="Silar P."/>
            <person name="Giraud T."/>
            <person name="Johannesson H."/>
        </authorList>
    </citation>
    <scope>NUCLEOTIDE SEQUENCE [LARGE SCALE GENOMIC DNA]</scope>
    <source>
        <strain evidence="2 3">CBS 112042</strain>
    </source>
</reference>
<dbReference type="Proteomes" id="UP001322138">
    <property type="component" value="Unassembled WGS sequence"/>
</dbReference>
<evidence type="ECO:0000313" key="3">
    <source>
        <dbReference type="Proteomes" id="UP001322138"/>
    </source>
</evidence>
<keyword evidence="1" id="KW-0812">Transmembrane</keyword>
<keyword evidence="1" id="KW-0472">Membrane</keyword>
<dbReference type="RefSeq" id="XP_062736181.1">
    <property type="nucleotide sequence ID" value="XM_062872183.1"/>
</dbReference>
<sequence length="207" mass="22904">MGSTHSTVANPARHFVTLAAFLSIICVLTCIFSHLRIRAEDNLQASTSGDHNYWTLYEGDITVWNALISNAYPHGRSLDLIHQGKLAVFMDVLTGNQSIAFSGNKNLMQTNVASLVLIRTVPVIETQGEWKWKEVAEESNYAEILSSIQKVGYEAIEVLFHLCVQSYNIRVDKGKQTTTVANSISTPTESSSGIFMDFTCADVQEIN</sequence>
<evidence type="ECO:0000313" key="2">
    <source>
        <dbReference type="EMBL" id="KAK4647205.1"/>
    </source>
</evidence>
<protein>
    <submittedName>
        <fullName evidence="2">Uncharacterized protein</fullName>
    </submittedName>
</protein>
<feature type="transmembrane region" description="Helical" evidence="1">
    <location>
        <begin position="12"/>
        <end position="32"/>
    </location>
</feature>